<proteinExistence type="predicted"/>
<dbReference type="EMBL" id="HBUE01194575">
    <property type="protein sequence ID" value="CAG6526947.1"/>
    <property type="molecule type" value="Transcribed_RNA"/>
</dbReference>
<accession>A0A8D8H2Z8</accession>
<feature type="region of interest" description="Disordered" evidence="1">
    <location>
        <begin position="1"/>
        <end position="26"/>
    </location>
</feature>
<organism evidence="2">
    <name type="scientific">Culex pipiens</name>
    <name type="common">House mosquito</name>
    <dbReference type="NCBI Taxonomy" id="7175"/>
    <lineage>
        <taxon>Eukaryota</taxon>
        <taxon>Metazoa</taxon>
        <taxon>Ecdysozoa</taxon>
        <taxon>Arthropoda</taxon>
        <taxon>Hexapoda</taxon>
        <taxon>Insecta</taxon>
        <taxon>Pterygota</taxon>
        <taxon>Neoptera</taxon>
        <taxon>Endopterygota</taxon>
        <taxon>Diptera</taxon>
        <taxon>Nematocera</taxon>
        <taxon>Culicoidea</taxon>
        <taxon>Culicidae</taxon>
        <taxon>Culicinae</taxon>
        <taxon>Culicini</taxon>
        <taxon>Culex</taxon>
        <taxon>Culex</taxon>
    </lineage>
</organism>
<dbReference type="EMBL" id="HBUE01300556">
    <property type="protein sequence ID" value="CAG6578668.1"/>
    <property type="molecule type" value="Transcribed_RNA"/>
</dbReference>
<name>A0A8D8H2Z8_CULPI</name>
<evidence type="ECO:0000256" key="1">
    <source>
        <dbReference type="SAM" id="MobiDB-lite"/>
    </source>
</evidence>
<reference evidence="2" key="1">
    <citation type="submission" date="2021-05" db="EMBL/GenBank/DDBJ databases">
        <authorList>
            <person name="Alioto T."/>
            <person name="Alioto T."/>
            <person name="Gomez Garrido J."/>
        </authorList>
    </citation>
    <scope>NUCLEOTIDE SEQUENCE</scope>
</reference>
<dbReference type="AlphaFoldDB" id="A0A8D8H2Z8"/>
<feature type="compositionally biased region" description="Basic residues" evidence="1">
    <location>
        <begin position="1"/>
        <end position="23"/>
    </location>
</feature>
<protein>
    <submittedName>
        <fullName evidence="2">(northern house mosquito) hypothetical protein</fullName>
    </submittedName>
</protein>
<sequence length="126" mass="15047">MRLWRRRRRRRRRTVNHGRRRAQPGRDDRKLFRFSRATASTATGTGRRLFNARAAAVLDVNQLFVHLFDGERRRGRHRGRRRRHRVQVRRFGKAYHFGGERVEGLLDGRLVAVPVREGRVQGRRMA</sequence>
<evidence type="ECO:0000313" key="2">
    <source>
        <dbReference type="EMBL" id="CAG6526947.1"/>
    </source>
</evidence>